<gene>
    <name evidence="2" type="ORF">AMON00008_LOCUS52612</name>
</gene>
<feature type="compositionally biased region" description="Low complexity" evidence="1">
    <location>
        <begin position="69"/>
        <end position="87"/>
    </location>
</feature>
<name>A0A7S4SQK7_9DINO</name>
<organism evidence="2">
    <name type="scientific">Alexandrium monilatum</name>
    <dbReference type="NCBI Taxonomy" id="311494"/>
    <lineage>
        <taxon>Eukaryota</taxon>
        <taxon>Sar</taxon>
        <taxon>Alveolata</taxon>
        <taxon>Dinophyceae</taxon>
        <taxon>Gonyaulacales</taxon>
        <taxon>Pyrocystaceae</taxon>
        <taxon>Alexandrium</taxon>
    </lineage>
</organism>
<proteinExistence type="predicted"/>
<feature type="region of interest" description="Disordered" evidence="1">
    <location>
        <begin position="132"/>
        <end position="217"/>
    </location>
</feature>
<evidence type="ECO:0000256" key="1">
    <source>
        <dbReference type="SAM" id="MobiDB-lite"/>
    </source>
</evidence>
<feature type="compositionally biased region" description="Acidic residues" evidence="1">
    <location>
        <begin position="175"/>
        <end position="185"/>
    </location>
</feature>
<protein>
    <submittedName>
        <fullName evidence="2">Uncharacterized protein</fullName>
    </submittedName>
</protein>
<reference evidence="2" key="1">
    <citation type="submission" date="2021-01" db="EMBL/GenBank/DDBJ databases">
        <authorList>
            <person name="Corre E."/>
            <person name="Pelletier E."/>
            <person name="Niang G."/>
            <person name="Scheremetjew M."/>
            <person name="Finn R."/>
            <person name="Kale V."/>
            <person name="Holt S."/>
            <person name="Cochrane G."/>
            <person name="Meng A."/>
            <person name="Brown T."/>
            <person name="Cohen L."/>
        </authorList>
    </citation>
    <scope>NUCLEOTIDE SEQUENCE</scope>
    <source>
        <strain evidence="2">CCMP3105</strain>
    </source>
</reference>
<accession>A0A7S4SQK7</accession>
<evidence type="ECO:0000313" key="2">
    <source>
        <dbReference type="EMBL" id="CAE4650357.1"/>
    </source>
</evidence>
<feature type="compositionally biased region" description="Low complexity" evidence="1">
    <location>
        <begin position="39"/>
        <end position="62"/>
    </location>
</feature>
<sequence>MAARSAFYGGGADDHSSLRPQARGWDRDWNGTQAVPSQGLAAGEPEAAAPVADALAPAAAGQPAGGESGPASAVPSSSNSTASSASAMPEPCAEVAVSPSFPVLLHRKEAALSEAAVPSPCRPRVFVFRPRSARPEQARVPPASSSHCAEHRSSGRMLAERGPAPGSKRRRLSFDGEEAGDEEAADAVAWGPPTAPGQARRRRRLRIPEGDGQLVFE</sequence>
<feature type="region of interest" description="Disordered" evidence="1">
    <location>
        <begin position="1"/>
        <end position="93"/>
    </location>
</feature>
<dbReference type="AlphaFoldDB" id="A0A7S4SQK7"/>
<dbReference type="EMBL" id="HBNR01074102">
    <property type="protein sequence ID" value="CAE4650357.1"/>
    <property type="molecule type" value="Transcribed_RNA"/>
</dbReference>